<dbReference type="SUPFAM" id="SSF102114">
    <property type="entry name" value="Radical SAM enzymes"/>
    <property type="match status" value="1"/>
</dbReference>
<accession>A0A6G3XA42</accession>
<reference evidence="1" key="1">
    <citation type="submission" date="2020-01" db="EMBL/GenBank/DDBJ databases">
        <title>Insect and environment-associated Actinomycetes.</title>
        <authorList>
            <person name="Currrie C."/>
            <person name="Chevrette M."/>
            <person name="Carlson C."/>
            <person name="Stubbendieck R."/>
            <person name="Wendt-Pienkowski E."/>
        </authorList>
    </citation>
    <scope>NUCLEOTIDE SEQUENCE</scope>
    <source>
        <strain evidence="1">SID7499</strain>
    </source>
</reference>
<proteinExistence type="predicted"/>
<dbReference type="InterPro" id="IPR058240">
    <property type="entry name" value="rSAM_sf"/>
</dbReference>
<name>A0A6G3XA42_9ACTN</name>
<feature type="non-terminal residue" evidence="1">
    <location>
        <position position="1"/>
    </location>
</feature>
<organism evidence="1">
    <name type="scientific">Streptomyces sp. SID7499</name>
    <dbReference type="NCBI Taxonomy" id="2706086"/>
    <lineage>
        <taxon>Bacteria</taxon>
        <taxon>Bacillati</taxon>
        <taxon>Actinomycetota</taxon>
        <taxon>Actinomycetes</taxon>
        <taxon>Kitasatosporales</taxon>
        <taxon>Streptomycetaceae</taxon>
        <taxon>Streptomyces</taxon>
    </lineage>
</organism>
<dbReference type="AlphaFoldDB" id="A0A6G3XA42"/>
<protein>
    <submittedName>
        <fullName evidence="1">B12-binding domain-containing radical SAM protein</fullName>
    </submittedName>
</protein>
<sequence>LAAWLAAEGLDAYAELIWGAPGETVDSFLTGYDQLSAHVPRIAVYPLLLLPNTSYTENREEHGFVTVRGDSDDFEYVLANRTVSVAENTMMQRFMFWARMMGENMYFRHI</sequence>
<dbReference type="EMBL" id="JAAGMN010005212">
    <property type="protein sequence ID" value="NEE14646.1"/>
    <property type="molecule type" value="Genomic_DNA"/>
</dbReference>
<gene>
    <name evidence="1" type="ORF">G3M58_50285</name>
</gene>
<evidence type="ECO:0000313" key="1">
    <source>
        <dbReference type="EMBL" id="NEE14646.1"/>
    </source>
</evidence>
<feature type="non-terminal residue" evidence="1">
    <location>
        <position position="110"/>
    </location>
</feature>
<comment type="caution">
    <text evidence="1">The sequence shown here is derived from an EMBL/GenBank/DDBJ whole genome shotgun (WGS) entry which is preliminary data.</text>
</comment>